<dbReference type="PROSITE" id="PS50943">
    <property type="entry name" value="HTH_CROC1"/>
    <property type="match status" value="1"/>
</dbReference>
<dbReference type="InterPro" id="IPR010982">
    <property type="entry name" value="Lambda_DNA-bd_dom_sf"/>
</dbReference>
<dbReference type="CDD" id="cd00093">
    <property type="entry name" value="HTH_XRE"/>
    <property type="match status" value="1"/>
</dbReference>
<dbReference type="Gene3D" id="1.10.260.40">
    <property type="entry name" value="lambda repressor-like DNA-binding domains"/>
    <property type="match status" value="1"/>
</dbReference>
<dbReference type="InterPro" id="IPR011990">
    <property type="entry name" value="TPR-like_helical_dom_sf"/>
</dbReference>
<dbReference type="InterPro" id="IPR001387">
    <property type="entry name" value="Cro/C1-type_HTH"/>
</dbReference>
<protein>
    <submittedName>
        <fullName evidence="2">Helix-turn-helix transcriptional regulator</fullName>
    </submittedName>
</protein>
<dbReference type="EMBL" id="JAPTNE010000003">
    <property type="protein sequence ID" value="MCZ0805890.1"/>
    <property type="molecule type" value="Genomic_DNA"/>
</dbReference>
<sequence>MNITLGSVIGKYREEMGLSINDVEKTMKITRLKRIEDGTTSQPKLQTLDKLIKFLKIPIEEIAEMYVNKVNNKEVVMEILQRVIQVSTEELLFNITHHFITISNSINAGMSDLKIFASSIKEKKHAAILYSVLAKHAITYSRNDLLAEFLFSEYMIQRDIDITKSYYLGKRLIDHAHMLDEEKRIIALYKVGVHANLLKQYEDSNNYLKIIVQDHKSDSPYKEKAYHAYYNNLINIGQINEGECYLEEYALKFNKYDSSNYIIDKAIIYAKTNRISKAIFALEEYMKNYEENHDTIIAINLLMELYIKTNRFDQARNLYQYEGSFERLLKVDNLRGPFNQTRYGLYLRLKGRIEYLVGNVRSAVNIILDSMEAFSAIGFKDEFLESMRILYTFNQTQLIGHLSPGKTIFDTNVQIKILELLNSIIQKERRL</sequence>
<evidence type="ECO:0000259" key="1">
    <source>
        <dbReference type="PROSITE" id="PS50943"/>
    </source>
</evidence>
<dbReference type="SUPFAM" id="SSF48452">
    <property type="entry name" value="TPR-like"/>
    <property type="match status" value="1"/>
</dbReference>
<dbReference type="Proteomes" id="UP001077662">
    <property type="component" value="Unassembled WGS sequence"/>
</dbReference>
<evidence type="ECO:0000313" key="2">
    <source>
        <dbReference type="EMBL" id="MCZ0805890.1"/>
    </source>
</evidence>
<dbReference type="RefSeq" id="WP_258432869.1">
    <property type="nucleotide sequence ID" value="NZ_JANSGW010000003.1"/>
</dbReference>
<dbReference type="SUPFAM" id="SSF47413">
    <property type="entry name" value="lambda repressor-like DNA-binding domains"/>
    <property type="match status" value="1"/>
</dbReference>
<gene>
    <name evidence="2" type="ORF">O0554_03000</name>
</gene>
<accession>A0AAP3GAS2</accession>
<dbReference type="GO" id="GO:0003677">
    <property type="term" value="F:DNA binding"/>
    <property type="evidence" value="ECO:0007669"/>
    <property type="project" value="InterPro"/>
</dbReference>
<dbReference type="Gene3D" id="1.25.40.10">
    <property type="entry name" value="Tetratricopeptide repeat domain"/>
    <property type="match status" value="1"/>
</dbReference>
<name>A0AAP3GAS2_BRELA</name>
<proteinExistence type="predicted"/>
<dbReference type="SMART" id="SM00530">
    <property type="entry name" value="HTH_XRE"/>
    <property type="match status" value="1"/>
</dbReference>
<organism evidence="2 3">
    <name type="scientific">Brevibacillus laterosporus</name>
    <name type="common">Bacillus laterosporus</name>
    <dbReference type="NCBI Taxonomy" id="1465"/>
    <lineage>
        <taxon>Bacteria</taxon>
        <taxon>Bacillati</taxon>
        <taxon>Bacillota</taxon>
        <taxon>Bacilli</taxon>
        <taxon>Bacillales</taxon>
        <taxon>Paenibacillaceae</taxon>
        <taxon>Brevibacillus</taxon>
    </lineage>
</organism>
<feature type="domain" description="HTH cro/C1-type" evidence="1">
    <location>
        <begin position="9"/>
        <end position="62"/>
    </location>
</feature>
<reference evidence="2" key="1">
    <citation type="submission" date="2022-09" db="EMBL/GenBank/DDBJ databases">
        <title>Genome analysis and characterization of larvicidal activity of Brevibacillus strains.</title>
        <authorList>
            <person name="Patrusheva E.V."/>
            <person name="Izotova A.O."/>
            <person name="Toshchakov S.V."/>
            <person name="Sineoky S.P."/>
        </authorList>
    </citation>
    <scope>NUCLEOTIDE SEQUENCE</scope>
    <source>
        <strain evidence="2">VKPM_B-13247</strain>
    </source>
</reference>
<comment type="caution">
    <text evidence="2">The sequence shown here is derived from an EMBL/GenBank/DDBJ whole genome shotgun (WGS) entry which is preliminary data.</text>
</comment>
<dbReference type="Pfam" id="PF01381">
    <property type="entry name" value="HTH_3"/>
    <property type="match status" value="1"/>
</dbReference>
<evidence type="ECO:0000313" key="3">
    <source>
        <dbReference type="Proteomes" id="UP001077662"/>
    </source>
</evidence>
<dbReference type="AlphaFoldDB" id="A0AAP3GAS2"/>